<gene>
    <name evidence="6" type="primary">nagA_26</name>
    <name evidence="6" type="ORF">SDC9_121751</name>
</gene>
<dbReference type="InterPro" id="IPR006680">
    <property type="entry name" value="Amidohydro-rel"/>
</dbReference>
<evidence type="ECO:0000256" key="2">
    <source>
        <dbReference type="ARBA" id="ARBA00022723"/>
    </source>
</evidence>
<comment type="caution">
    <text evidence="6">The sequence shown here is derived from an EMBL/GenBank/DDBJ whole genome shotgun (WGS) entry which is preliminary data.</text>
</comment>
<name>A0A645CD08_9ZZZZ</name>
<proteinExistence type="inferred from homology"/>
<dbReference type="PIRSF" id="PIRSF038994">
    <property type="entry name" value="NagA"/>
    <property type="match status" value="1"/>
</dbReference>
<protein>
    <submittedName>
        <fullName evidence="6">N-acetylglucosamine-6-phosphate deacetylase</fullName>
        <ecNumber evidence="6">3.5.1.25</ecNumber>
    </submittedName>
</protein>
<dbReference type="InterPro" id="IPR011059">
    <property type="entry name" value="Metal-dep_hydrolase_composite"/>
</dbReference>
<dbReference type="Pfam" id="PF01979">
    <property type="entry name" value="Amidohydro_1"/>
    <property type="match status" value="1"/>
</dbReference>
<reference evidence="6" key="1">
    <citation type="submission" date="2019-08" db="EMBL/GenBank/DDBJ databases">
        <authorList>
            <person name="Kucharzyk K."/>
            <person name="Murdoch R.W."/>
            <person name="Higgins S."/>
            <person name="Loffler F."/>
        </authorList>
    </citation>
    <scope>NUCLEOTIDE SEQUENCE</scope>
</reference>
<dbReference type="SUPFAM" id="SSF51338">
    <property type="entry name" value="Composite domain of metallo-dependent hydrolases"/>
    <property type="match status" value="1"/>
</dbReference>
<dbReference type="FunFam" id="3.20.20.140:FF:000004">
    <property type="entry name" value="N-acetylglucosamine-6-phosphate deacetylase"/>
    <property type="match status" value="1"/>
</dbReference>
<dbReference type="EMBL" id="VSSQ01026180">
    <property type="protein sequence ID" value="MPM74762.1"/>
    <property type="molecule type" value="Genomic_DNA"/>
</dbReference>
<keyword evidence="3 6" id="KW-0378">Hydrolase</keyword>
<sequence length="404" mass="44411">MKAIINGKIITEKEVLKNMAIIFDKEIIAIIDEEELINYSNSNSSKGISSLAEGESYNHRPYQYEELEILDAKGQYVGPGFIDIHIHGSGGKDTMDGDLEALKVISKTIARNGVTGFLPTTMTMDKDHIYNAFKVIRIAMESKLEGAAVLGCHMEGPFINKKYKGAQNPEHIIAPDFGLIKDYIDIIKIITIAPEKDENNNFLSKMKNHKEIVLSMGHSEATFEEAMKSIEMGISHCTHVFNAMTPLNHREPGVVGAVFKSNITCELIADTIHVHPGIYDILNKVKGTDKLVLITDSMRAGCMKEGVYDLGGQEVLVKEGSARLKNGTLAGSILTLNEAVKNFYKHSSIELYEAVNMAALNPAKVIGLDKCKGSLEVGKHSDIIIFDEDFQVSKTIVGGEVLQL</sequence>
<comment type="similarity">
    <text evidence="1">Belongs to the metallo-dependent hydrolases superfamily. NagA family.</text>
</comment>
<dbReference type="Gene3D" id="2.30.40.10">
    <property type="entry name" value="Urease, subunit C, domain 1"/>
    <property type="match status" value="1"/>
</dbReference>
<evidence type="ECO:0000256" key="3">
    <source>
        <dbReference type="ARBA" id="ARBA00022801"/>
    </source>
</evidence>
<dbReference type="EC" id="3.5.1.25" evidence="6"/>
<dbReference type="NCBIfam" id="TIGR00221">
    <property type="entry name" value="nagA"/>
    <property type="match status" value="1"/>
</dbReference>
<dbReference type="GO" id="GO:0008448">
    <property type="term" value="F:N-acetylglucosamine-6-phosphate deacetylase activity"/>
    <property type="evidence" value="ECO:0007669"/>
    <property type="project" value="UniProtKB-EC"/>
</dbReference>
<dbReference type="Gene3D" id="3.20.20.140">
    <property type="entry name" value="Metal-dependent hydrolases"/>
    <property type="match status" value="1"/>
</dbReference>
<feature type="domain" description="Amidohydrolase-related" evidence="5">
    <location>
        <begin position="77"/>
        <end position="401"/>
    </location>
</feature>
<dbReference type="SUPFAM" id="SSF51556">
    <property type="entry name" value="Metallo-dependent hydrolases"/>
    <property type="match status" value="1"/>
</dbReference>
<keyword evidence="2" id="KW-0479">Metal-binding</keyword>
<dbReference type="GO" id="GO:0046872">
    <property type="term" value="F:metal ion binding"/>
    <property type="evidence" value="ECO:0007669"/>
    <property type="project" value="UniProtKB-KW"/>
</dbReference>
<keyword evidence="4" id="KW-0119">Carbohydrate metabolism</keyword>
<dbReference type="InterPro" id="IPR032466">
    <property type="entry name" value="Metal_Hydrolase"/>
</dbReference>
<dbReference type="GO" id="GO:0006046">
    <property type="term" value="P:N-acetylglucosamine catabolic process"/>
    <property type="evidence" value="ECO:0007669"/>
    <property type="project" value="TreeGrafter"/>
</dbReference>
<dbReference type="CDD" id="cd00854">
    <property type="entry name" value="NagA"/>
    <property type="match status" value="1"/>
</dbReference>
<evidence type="ECO:0000256" key="4">
    <source>
        <dbReference type="ARBA" id="ARBA00023277"/>
    </source>
</evidence>
<dbReference type="PANTHER" id="PTHR11113">
    <property type="entry name" value="N-ACETYLGLUCOSAMINE-6-PHOSPHATE DEACETYLASE"/>
    <property type="match status" value="1"/>
</dbReference>
<accession>A0A645CD08</accession>
<dbReference type="InterPro" id="IPR003764">
    <property type="entry name" value="GlcNAc_6-P_deAcase"/>
</dbReference>
<dbReference type="PANTHER" id="PTHR11113:SF14">
    <property type="entry name" value="N-ACETYLGLUCOSAMINE-6-PHOSPHATE DEACETYLASE"/>
    <property type="match status" value="1"/>
</dbReference>
<organism evidence="6">
    <name type="scientific">bioreactor metagenome</name>
    <dbReference type="NCBI Taxonomy" id="1076179"/>
    <lineage>
        <taxon>unclassified sequences</taxon>
        <taxon>metagenomes</taxon>
        <taxon>ecological metagenomes</taxon>
    </lineage>
</organism>
<evidence type="ECO:0000256" key="1">
    <source>
        <dbReference type="ARBA" id="ARBA00010716"/>
    </source>
</evidence>
<evidence type="ECO:0000259" key="5">
    <source>
        <dbReference type="Pfam" id="PF01979"/>
    </source>
</evidence>
<evidence type="ECO:0000313" key="6">
    <source>
        <dbReference type="EMBL" id="MPM74762.1"/>
    </source>
</evidence>
<dbReference type="AlphaFoldDB" id="A0A645CD08"/>